<accession>A0A645EXJ0</accession>
<sequence length="58" mass="6533">MRRRLGAVVEKTFLNSLPGDSPRGMMALAQTMPYFRKGLKTILNLNLSQEKGTAEHEQ</sequence>
<protein>
    <submittedName>
        <fullName evidence="1">Uncharacterized protein</fullName>
    </submittedName>
</protein>
<name>A0A645EXJ0_9ZZZZ</name>
<evidence type="ECO:0000313" key="1">
    <source>
        <dbReference type="EMBL" id="MPN06180.1"/>
    </source>
</evidence>
<proteinExistence type="predicted"/>
<reference evidence="1" key="1">
    <citation type="submission" date="2019-08" db="EMBL/GenBank/DDBJ databases">
        <authorList>
            <person name="Kucharzyk K."/>
            <person name="Murdoch R.W."/>
            <person name="Higgins S."/>
            <person name="Loffler F."/>
        </authorList>
    </citation>
    <scope>NUCLEOTIDE SEQUENCE</scope>
</reference>
<dbReference type="EMBL" id="VSSQ01052073">
    <property type="protein sequence ID" value="MPN06180.1"/>
    <property type="molecule type" value="Genomic_DNA"/>
</dbReference>
<organism evidence="1">
    <name type="scientific">bioreactor metagenome</name>
    <dbReference type="NCBI Taxonomy" id="1076179"/>
    <lineage>
        <taxon>unclassified sequences</taxon>
        <taxon>metagenomes</taxon>
        <taxon>ecological metagenomes</taxon>
    </lineage>
</organism>
<dbReference type="AlphaFoldDB" id="A0A645EXJ0"/>
<gene>
    <name evidence="1" type="ORF">SDC9_153436</name>
</gene>
<comment type="caution">
    <text evidence="1">The sequence shown here is derived from an EMBL/GenBank/DDBJ whole genome shotgun (WGS) entry which is preliminary data.</text>
</comment>